<reference evidence="1 2" key="1">
    <citation type="submission" date="2015-07" db="EMBL/GenBank/DDBJ databases">
        <title>Comparative genomics of the Sigatoka disease complex on banana suggests a link between parallel evolutionary changes in Pseudocercospora fijiensis and Pseudocercospora eumusae and increased virulence on the banana host.</title>
        <authorList>
            <person name="Chang T.-C."/>
            <person name="Salvucci A."/>
            <person name="Crous P.W."/>
            <person name="Stergiopoulos I."/>
        </authorList>
    </citation>
    <scope>NUCLEOTIDE SEQUENCE [LARGE SCALE GENOMIC DNA]</scope>
    <source>
        <strain evidence="1 2">CBS 116634</strain>
    </source>
</reference>
<protein>
    <submittedName>
        <fullName evidence="1">Uncharacterized protein</fullName>
    </submittedName>
</protein>
<organism evidence="1 2">
    <name type="scientific">Pseudocercospora musae</name>
    <dbReference type="NCBI Taxonomy" id="113226"/>
    <lineage>
        <taxon>Eukaryota</taxon>
        <taxon>Fungi</taxon>
        <taxon>Dikarya</taxon>
        <taxon>Ascomycota</taxon>
        <taxon>Pezizomycotina</taxon>
        <taxon>Dothideomycetes</taxon>
        <taxon>Dothideomycetidae</taxon>
        <taxon>Mycosphaerellales</taxon>
        <taxon>Mycosphaerellaceae</taxon>
        <taxon>Pseudocercospora</taxon>
    </lineage>
</organism>
<gene>
    <name evidence="1" type="ORF">AC579_474</name>
</gene>
<proteinExistence type="predicted"/>
<dbReference type="EMBL" id="LFZO01000040">
    <property type="protein sequence ID" value="KXT16264.1"/>
    <property type="molecule type" value="Genomic_DNA"/>
</dbReference>
<evidence type="ECO:0000313" key="1">
    <source>
        <dbReference type="EMBL" id="KXT16264.1"/>
    </source>
</evidence>
<comment type="caution">
    <text evidence="1">The sequence shown here is derived from an EMBL/GenBank/DDBJ whole genome shotgun (WGS) entry which is preliminary data.</text>
</comment>
<name>A0A139INX6_9PEZI</name>
<dbReference type="Proteomes" id="UP000073492">
    <property type="component" value="Unassembled WGS sequence"/>
</dbReference>
<evidence type="ECO:0000313" key="2">
    <source>
        <dbReference type="Proteomes" id="UP000073492"/>
    </source>
</evidence>
<accession>A0A139INX6</accession>
<dbReference type="OrthoDB" id="540004at2759"/>
<sequence length="182" mass="19793">MSQPEVTARKDKQQLYCQPLGSIFVKPTMHTSAVLYLAAAIFASINASPLSPPMGVSLEFFKGDTCDSDDFVYREDYWWTMGIMPTACSPIECFPAVSFNQCGHNSNSTSVRVIQYPLGIANGSPKKICDVQIFGRRSCQGRGEDTGAQVGGGQHGDCWGAASGYLYESYSISCRFDGLPET</sequence>
<dbReference type="AlphaFoldDB" id="A0A139INX6"/>
<keyword evidence="2" id="KW-1185">Reference proteome</keyword>